<dbReference type="AlphaFoldDB" id="A0A7X8TLN7"/>
<keyword evidence="4 8" id="KW-0663">Pyridoxal phosphate</keyword>
<dbReference type="SUPFAM" id="SSF53383">
    <property type="entry name" value="PLP-dependent transferases"/>
    <property type="match status" value="1"/>
</dbReference>
<dbReference type="Gene3D" id="3.40.640.10">
    <property type="entry name" value="Type I PLP-dependent aspartate aminotransferase-like (Major domain)"/>
    <property type="match status" value="1"/>
</dbReference>
<evidence type="ECO:0000256" key="3">
    <source>
        <dbReference type="ARBA" id="ARBA00022679"/>
    </source>
</evidence>
<dbReference type="GO" id="GO:0001717">
    <property type="term" value="P:conversion of seryl-tRNAsec to selenocys-tRNAsec"/>
    <property type="evidence" value="ECO:0007669"/>
    <property type="project" value="UniProtKB-UniRule"/>
</dbReference>
<comment type="cofactor">
    <cofactor evidence="1 8 9">
        <name>pyridoxal 5'-phosphate</name>
        <dbReference type="ChEBI" id="CHEBI:597326"/>
    </cofactor>
</comment>
<dbReference type="EC" id="2.9.1.1" evidence="8"/>
<dbReference type="Gene3D" id="3.90.1150.180">
    <property type="match status" value="1"/>
</dbReference>
<keyword evidence="6 8" id="KW-0711">Selenium</keyword>
<evidence type="ECO:0000256" key="7">
    <source>
        <dbReference type="ARBA" id="ARBA00044507"/>
    </source>
</evidence>
<keyword evidence="5 8" id="KW-0648">Protein biosynthesis</keyword>
<evidence type="ECO:0000256" key="5">
    <source>
        <dbReference type="ARBA" id="ARBA00022917"/>
    </source>
</evidence>
<keyword evidence="12" id="KW-1185">Reference proteome</keyword>
<organism evidence="11 12">
    <name type="scientific">Nesterenkonia sedimenti</name>
    <dbReference type="NCBI Taxonomy" id="1463632"/>
    <lineage>
        <taxon>Bacteria</taxon>
        <taxon>Bacillati</taxon>
        <taxon>Actinomycetota</taxon>
        <taxon>Actinomycetes</taxon>
        <taxon>Micrococcales</taxon>
        <taxon>Micrococcaceae</taxon>
        <taxon>Nesterenkonia</taxon>
    </lineage>
</organism>
<gene>
    <name evidence="8" type="primary">selA</name>
    <name evidence="11" type="ORF">HGQ17_13460</name>
</gene>
<protein>
    <recommendedName>
        <fullName evidence="8">L-seryl-tRNA(Sec) selenium transferase</fullName>
        <ecNumber evidence="8">2.9.1.1</ecNumber>
    </recommendedName>
    <alternativeName>
        <fullName evidence="8">Selenocysteine synthase</fullName>
        <shortName evidence="8">Sec synthase</shortName>
    </alternativeName>
    <alternativeName>
        <fullName evidence="8">Selenocysteinyl-tRNA(Sec) synthase</fullName>
    </alternativeName>
</protein>
<comment type="subcellular location">
    <subcellularLocation>
        <location evidence="8">Cytoplasm</location>
    </subcellularLocation>
</comment>
<keyword evidence="3 8" id="KW-0808">Transferase</keyword>
<dbReference type="Pfam" id="PF03841">
    <property type="entry name" value="SelA"/>
    <property type="match status" value="1"/>
</dbReference>
<comment type="caution">
    <text evidence="11">The sequence shown here is derived from an EMBL/GenBank/DDBJ whole genome shotgun (WGS) entry which is preliminary data.</text>
</comment>
<dbReference type="InterPro" id="IPR018319">
    <property type="entry name" value="SelA-like"/>
</dbReference>
<dbReference type="Proteomes" id="UP000523139">
    <property type="component" value="Unassembled WGS sequence"/>
</dbReference>
<dbReference type="Pfam" id="PF12390">
    <property type="entry name" value="Se-cys_synth_N"/>
    <property type="match status" value="1"/>
</dbReference>
<dbReference type="NCBIfam" id="TIGR00474">
    <property type="entry name" value="selA"/>
    <property type="match status" value="1"/>
</dbReference>
<dbReference type="UniPathway" id="UPA00906">
    <property type="reaction ID" value="UER00896"/>
</dbReference>
<comment type="catalytic activity">
    <reaction evidence="8">
        <text>L-seryl-tRNA(Sec) + selenophosphate + H(+) = L-selenocysteinyl-tRNA(Sec) + phosphate</text>
        <dbReference type="Rhea" id="RHEA:22728"/>
        <dbReference type="Rhea" id="RHEA-COMP:9742"/>
        <dbReference type="Rhea" id="RHEA-COMP:9743"/>
        <dbReference type="ChEBI" id="CHEBI:15378"/>
        <dbReference type="ChEBI" id="CHEBI:16144"/>
        <dbReference type="ChEBI" id="CHEBI:43474"/>
        <dbReference type="ChEBI" id="CHEBI:78533"/>
        <dbReference type="ChEBI" id="CHEBI:78573"/>
        <dbReference type="EC" id="2.9.1.1"/>
    </reaction>
</comment>
<sequence length="449" mass="46854">MVGEDPRRRIPGTDTLLENPRLREAAQELGRHVLQRIIHQAQDRARQGGLAPEQVESEVLDNLKAFRPSSMRAVINATGVVIHTNLGRAPLSAAARDAVTEAAGYVDVEMDLVTGRRSKRGTAARRALLEACPTAEDSLIVNNGAAALALATAALVGSGTVIISRGELVEIGAGFRLPELIESTGAQLLEVGTTNRTHLEDYAAAVEKIPDGAKACVLKVHPSNYRIAGFTSAVPTAQLAALSREHGLPLVVDVGSGLLAPEPILPEEPDLGSALSDGADLVIASGDKLLGGPQAGLLLGSTEVISQLAKHPLARAMRTDKLTLAAMEATLTSGATPVQRAVHADADQLRQRTQKFAEALGVELVPHEGRVGGGGGAEVPLPGWAVQLPEPAAAALRTQDQPIVTRTTGSWCLLDLRCVPEAEDATVLEAVRTVLEDLKQNPGPAPGGA</sequence>
<proteinExistence type="inferred from homology"/>
<evidence type="ECO:0000256" key="2">
    <source>
        <dbReference type="ARBA" id="ARBA00022490"/>
    </source>
</evidence>
<feature type="domain" description="L-seryl-tRNA selenium transferase N-terminal" evidence="10">
    <location>
        <begin position="7"/>
        <end position="46"/>
    </location>
</feature>
<dbReference type="RefSeq" id="WP_168888469.1">
    <property type="nucleotide sequence ID" value="NZ_JABAHY010000019.1"/>
</dbReference>
<dbReference type="InterPro" id="IPR015421">
    <property type="entry name" value="PyrdxlP-dep_Trfase_major"/>
</dbReference>
<dbReference type="GO" id="GO:0001514">
    <property type="term" value="P:selenocysteine incorporation"/>
    <property type="evidence" value="ECO:0007669"/>
    <property type="project" value="UniProtKB-UniRule"/>
</dbReference>
<evidence type="ECO:0000256" key="1">
    <source>
        <dbReference type="ARBA" id="ARBA00001933"/>
    </source>
</evidence>
<evidence type="ECO:0000313" key="12">
    <source>
        <dbReference type="Proteomes" id="UP000523139"/>
    </source>
</evidence>
<evidence type="ECO:0000256" key="6">
    <source>
        <dbReference type="ARBA" id="ARBA00023266"/>
    </source>
</evidence>
<dbReference type="InterPro" id="IPR025862">
    <property type="entry name" value="SelA_trans_N_dom"/>
</dbReference>
<evidence type="ECO:0000259" key="10">
    <source>
        <dbReference type="Pfam" id="PF12390"/>
    </source>
</evidence>
<dbReference type="InterPro" id="IPR015424">
    <property type="entry name" value="PyrdxlP-dep_Trfase"/>
</dbReference>
<reference evidence="11 12" key="1">
    <citation type="submission" date="2020-04" db="EMBL/GenBank/DDBJ databases">
        <title>Nesterenkonia sp. nov., isolated from marine sediment.</title>
        <authorList>
            <person name="Zhang G."/>
        </authorList>
    </citation>
    <scope>NUCLEOTIDE SEQUENCE [LARGE SCALE GENOMIC DNA]</scope>
    <source>
        <strain evidence="11 12">MY13</strain>
    </source>
</reference>
<comment type="pathway">
    <text evidence="8">Aminoacyl-tRNA biosynthesis; selenocysteinyl-tRNA(Sec) biosynthesis; selenocysteinyl-tRNA(Sec) from L-seryl-tRNA(Sec) (bacterial route): step 1/1.</text>
</comment>
<dbReference type="PANTHER" id="PTHR32328">
    <property type="entry name" value="L-SERYL-TRNA(SEC) SELENIUM TRANSFERASE"/>
    <property type="match status" value="1"/>
</dbReference>
<keyword evidence="2 8" id="KW-0963">Cytoplasm</keyword>
<name>A0A7X8TLN7_9MICC</name>
<comment type="function">
    <text evidence="8">Converts seryl-tRNA(Sec) to selenocysteinyl-tRNA(Sec) required for selenoprotein biosynthesis.</text>
</comment>
<feature type="modified residue" description="N6-(pyridoxal phosphate)lysine" evidence="8 9">
    <location>
        <position position="288"/>
    </location>
</feature>
<dbReference type="GO" id="GO:0005737">
    <property type="term" value="C:cytoplasm"/>
    <property type="evidence" value="ECO:0007669"/>
    <property type="project" value="UniProtKB-SubCell"/>
</dbReference>
<evidence type="ECO:0000313" key="11">
    <source>
        <dbReference type="EMBL" id="NLS10983.1"/>
    </source>
</evidence>
<evidence type="ECO:0000256" key="4">
    <source>
        <dbReference type="ARBA" id="ARBA00022898"/>
    </source>
</evidence>
<dbReference type="EMBL" id="JABAHY010000019">
    <property type="protein sequence ID" value="NLS10983.1"/>
    <property type="molecule type" value="Genomic_DNA"/>
</dbReference>
<dbReference type="HAMAP" id="MF_00423">
    <property type="entry name" value="SelA"/>
    <property type="match status" value="1"/>
</dbReference>
<evidence type="ECO:0000256" key="8">
    <source>
        <dbReference type="HAMAP-Rule" id="MF_00423"/>
    </source>
</evidence>
<evidence type="ECO:0000256" key="9">
    <source>
        <dbReference type="PIRSR" id="PIRSR618319-50"/>
    </source>
</evidence>
<dbReference type="GO" id="GO:0004125">
    <property type="term" value="F:L-seryl-tRNA(Sec) selenium transferase activity"/>
    <property type="evidence" value="ECO:0007669"/>
    <property type="project" value="UniProtKB-UniRule"/>
</dbReference>
<accession>A0A7X8TLN7</accession>
<dbReference type="PANTHER" id="PTHR32328:SF0">
    <property type="entry name" value="L-SERYL-TRNA(SEC) SELENIUM TRANSFERASE"/>
    <property type="match status" value="1"/>
</dbReference>
<dbReference type="InterPro" id="IPR004534">
    <property type="entry name" value="SelA_trans"/>
</dbReference>
<comment type="similarity">
    <text evidence="7 8">Belongs to the SelA family.</text>
</comment>